<accession>A0A7R8HEF0</accession>
<keyword evidence="4" id="KW-1185">Reference proteome</keyword>
<organism evidence="3 4">
    <name type="scientific">Lepeophtheirus salmonis</name>
    <name type="common">Salmon louse</name>
    <name type="synonym">Caligus salmonis</name>
    <dbReference type="NCBI Taxonomy" id="72036"/>
    <lineage>
        <taxon>Eukaryota</taxon>
        <taxon>Metazoa</taxon>
        <taxon>Ecdysozoa</taxon>
        <taxon>Arthropoda</taxon>
        <taxon>Crustacea</taxon>
        <taxon>Multicrustacea</taxon>
        <taxon>Hexanauplia</taxon>
        <taxon>Copepoda</taxon>
        <taxon>Siphonostomatoida</taxon>
        <taxon>Caligidae</taxon>
        <taxon>Lepeophtheirus</taxon>
    </lineage>
</organism>
<protein>
    <submittedName>
        <fullName evidence="3">(salmon louse) hypothetical protein</fullName>
    </submittedName>
</protein>
<evidence type="ECO:0000313" key="3">
    <source>
        <dbReference type="EMBL" id="CAF3043514.1"/>
    </source>
</evidence>
<evidence type="ECO:0000256" key="1">
    <source>
        <dbReference type="SAM" id="MobiDB-lite"/>
    </source>
</evidence>
<feature type="region of interest" description="Disordered" evidence="1">
    <location>
        <begin position="59"/>
        <end position="102"/>
    </location>
</feature>
<gene>
    <name evidence="3" type="ORF">LSAA_14651</name>
</gene>
<sequence length="300" mass="34197">MSKRKISVKVDVSRICQTDIIALLDTVNSEDDEDLDNLVWDSDNELEYVDEAVQNTIESESSKKTIENEDEYSLDAVVKRQRKEPEDSSGEEKQSPLKNPGIPVVQSLKKRNTIDAHYIKWRKIFPHAMLGNLVRQLKEIGMYYTGTIQKKRKGLPEFIPDKELRKTTGSMDAYVNVNAGVGVLKWFDNRAVHIISSMNACHDIVMVNSRRNGNSKKLQIPCPNVVKLYNTHMGGVNKVDQLVSTRIWDRKSPTKFYEYFQRVSGRSIQPMAIVPKGGLVESIFFNIIGFKQSVLIQGIY</sequence>
<dbReference type="PANTHER" id="PTHR47272">
    <property type="entry name" value="DDE_TNP_1_7 DOMAIN-CONTAINING PROTEIN"/>
    <property type="match status" value="1"/>
</dbReference>
<reference evidence="3" key="1">
    <citation type="submission" date="2021-02" db="EMBL/GenBank/DDBJ databases">
        <authorList>
            <person name="Bekaert M."/>
        </authorList>
    </citation>
    <scope>NUCLEOTIDE SEQUENCE</scope>
    <source>
        <strain evidence="3">IoA-00</strain>
    </source>
</reference>
<dbReference type="PANTHER" id="PTHR47272:SF1">
    <property type="entry name" value="PIGGYBAC TRANSPOSABLE ELEMENT-DERIVED PROTEIN 3-LIKE"/>
    <property type="match status" value="1"/>
</dbReference>
<evidence type="ECO:0000313" key="4">
    <source>
        <dbReference type="Proteomes" id="UP000675881"/>
    </source>
</evidence>
<dbReference type="Pfam" id="PF13843">
    <property type="entry name" value="DDE_Tnp_1_7"/>
    <property type="match status" value="1"/>
</dbReference>
<name>A0A7R8HEF0_LEPSM</name>
<dbReference type="EMBL" id="HG994588">
    <property type="protein sequence ID" value="CAF3043514.1"/>
    <property type="molecule type" value="Genomic_DNA"/>
</dbReference>
<proteinExistence type="predicted"/>
<evidence type="ECO:0000259" key="2">
    <source>
        <dbReference type="Pfam" id="PF13843"/>
    </source>
</evidence>
<feature type="domain" description="PiggyBac transposable element-derived protein" evidence="2">
    <location>
        <begin position="132"/>
        <end position="257"/>
    </location>
</feature>
<dbReference type="AlphaFoldDB" id="A0A7R8HEF0"/>
<feature type="compositionally biased region" description="Basic and acidic residues" evidence="1">
    <location>
        <begin position="83"/>
        <end position="95"/>
    </location>
</feature>
<dbReference type="Proteomes" id="UP000675881">
    <property type="component" value="Chromosome 9"/>
</dbReference>
<dbReference type="InterPro" id="IPR029526">
    <property type="entry name" value="PGBD"/>
</dbReference>